<dbReference type="InterPro" id="IPR013471">
    <property type="entry name" value="RNase_Z/BN"/>
</dbReference>
<feature type="binding site" evidence="8">
    <location>
        <position position="66"/>
    </location>
    <ligand>
        <name>Zn(2+)</name>
        <dbReference type="ChEBI" id="CHEBI:29105"/>
        <label>2</label>
        <note>catalytic</note>
    </ligand>
</feature>
<dbReference type="EMBL" id="JYGE01000004">
    <property type="protein sequence ID" value="PSJ31401.1"/>
    <property type="molecule type" value="Genomic_DNA"/>
</dbReference>
<gene>
    <name evidence="8" type="primary">rnz</name>
    <name evidence="9" type="ORF">UF10_05610</name>
</gene>
<feature type="binding site" evidence="8">
    <location>
        <position position="63"/>
    </location>
    <ligand>
        <name>Zn(2+)</name>
        <dbReference type="ChEBI" id="CHEBI:29105"/>
        <label>1</label>
        <note>catalytic</note>
    </ligand>
</feature>
<comment type="cofactor">
    <cofactor evidence="8">
        <name>Zn(2+)</name>
        <dbReference type="ChEBI" id="CHEBI:29105"/>
    </cofactor>
    <text evidence="8">Binds 2 Zn(2+) ions.</text>
</comment>
<dbReference type="InterPro" id="IPR036866">
    <property type="entry name" value="RibonucZ/Hydroxyglut_hydro"/>
</dbReference>
<keyword evidence="2 8" id="KW-0819">tRNA processing</keyword>
<comment type="similarity">
    <text evidence="8">Belongs to the RNase Z family.</text>
</comment>
<dbReference type="PANTHER" id="PTHR46018">
    <property type="entry name" value="ZINC PHOSPHODIESTERASE ELAC PROTEIN 1"/>
    <property type="match status" value="1"/>
</dbReference>
<name>A0A2P7Q0C3_9FIRM</name>
<keyword evidence="3 8" id="KW-0540">Nuclease</keyword>
<dbReference type="RefSeq" id="WP_106776861.1">
    <property type="nucleotide sequence ID" value="NZ_JYGE01000004.1"/>
</dbReference>
<proteinExistence type="inferred from homology"/>
<comment type="catalytic activity">
    <reaction evidence="8">
        <text>Endonucleolytic cleavage of RNA, removing extra 3' nucleotides from tRNA precursor, generating 3' termini of tRNAs. A 3'-hydroxy group is left at the tRNA terminus and a 5'-phosphoryl group is left at the trailer molecule.</text>
        <dbReference type="EC" id="3.1.26.11"/>
    </reaction>
</comment>
<reference evidence="9" key="1">
    <citation type="thesis" date="2015" institute="Rutgers" country="The State University of New Jersey, 14 College Farm Rd., New Brunswick, NJ, USA">
        <title>Ammonia toxicity in bacteria and its implications for treatment of and resource recovery from highly nitrogenous organic wastes.</title>
        <authorList>
            <person name="Luther A.K."/>
        </authorList>
    </citation>
    <scope>NUCLEOTIDE SEQUENCE</scope>
    <source>
        <strain evidence="9">RT-10B</strain>
    </source>
</reference>
<evidence type="ECO:0000256" key="7">
    <source>
        <dbReference type="ARBA" id="ARBA00022833"/>
    </source>
</evidence>
<evidence type="ECO:0000256" key="3">
    <source>
        <dbReference type="ARBA" id="ARBA00022722"/>
    </source>
</evidence>
<dbReference type="NCBIfam" id="TIGR02651">
    <property type="entry name" value="RNase_Z"/>
    <property type="match status" value="1"/>
</dbReference>
<evidence type="ECO:0000256" key="5">
    <source>
        <dbReference type="ARBA" id="ARBA00022759"/>
    </source>
</evidence>
<dbReference type="Pfam" id="PF23023">
    <property type="entry name" value="Anti-Pycsar_Apyc1"/>
    <property type="match status" value="1"/>
</dbReference>
<dbReference type="PANTHER" id="PTHR46018:SF2">
    <property type="entry name" value="ZINC PHOSPHODIESTERASE ELAC PROTEIN 1"/>
    <property type="match status" value="1"/>
</dbReference>
<dbReference type="Gene3D" id="3.60.15.10">
    <property type="entry name" value="Ribonuclease Z/Hydroxyacylglutathione hydrolase-like"/>
    <property type="match status" value="1"/>
</dbReference>
<dbReference type="HAMAP" id="MF_01818">
    <property type="entry name" value="RNase_Z_BN"/>
    <property type="match status" value="1"/>
</dbReference>
<dbReference type="EC" id="3.1.26.11" evidence="8"/>
<feature type="binding site" evidence="8">
    <location>
        <position position="141"/>
    </location>
    <ligand>
        <name>Zn(2+)</name>
        <dbReference type="ChEBI" id="CHEBI:29105"/>
        <label>1</label>
        <note>catalytic</note>
    </ligand>
</feature>
<sequence>MVNLTMLGTGGNVPSPNRFCSSAFINYKGKKMLIDCGEGTQISMKNIGCGFKGIDLIMITHLHGDHINGLIGLLATIGNAEKRSPLTIIGPKGIKRAIMAMMILIEGLPYQLNIIEDPVGSFSINDGHLKDIEISTIALDHSTECIGYSLYFKRNRKFCSKNAIKNNVPKALWSHLQKGKSYFVDDNSYTPDMVLGDERKGIKISYITDTRPINSIVDFVNDSDLFVCEAMYGDDMDISKAVKNKHMTFREAATLAKNGNVKNLLLTHFSPSVEKPDYFAENASSVFENTIIGYDGISLEIAYPDK</sequence>
<feature type="binding site" evidence="8">
    <location>
        <position position="65"/>
    </location>
    <ligand>
        <name>Zn(2+)</name>
        <dbReference type="ChEBI" id="CHEBI:29105"/>
        <label>2</label>
        <note>catalytic</note>
    </ligand>
</feature>
<comment type="function">
    <text evidence="8">Zinc phosphodiesterase, which displays some tRNA 3'-processing endonuclease activity. Probably involved in tRNA maturation, by removing a 3'-trailer from precursor tRNA.</text>
</comment>
<dbReference type="Proteomes" id="UP000241434">
    <property type="component" value="Unassembled WGS sequence"/>
</dbReference>
<accession>A0A2P7Q0C3</accession>
<comment type="subunit">
    <text evidence="1 8">Homodimer.</text>
</comment>
<feature type="binding site" evidence="8">
    <location>
        <position position="209"/>
    </location>
    <ligand>
        <name>Zn(2+)</name>
        <dbReference type="ChEBI" id="CHEBI:29105"/>
        <label>1</label>
        <note>catalytic</note>
    </ligand>
</feature>
<dbReference type="NCBIfam" id="NF000801">
    <property type="entry name" value="PRK00055.1-3"/>
    <property type="match status" value="1"/>
</dbReference>
<evidence type="ECO:0000256" key="4">
    <source>
        <dbReference type="ARBA" id="ARBA00022723"/>
    </source>
</evidence>
<dbReference type="GO" id="GO:0008270">
    <property type="term" value="F:zinc ion binding"/>
    <property type="evidence" value="ECO:0007669"/>
    <property type="project" value="UniProtKB-UniRule"/>
</dbReference>
<keyword evidence="10" id="KW-1185">Reference proteome</keyword>
<protein>
    <recommendedName>
        <fullName evidence="8">Ribonuclease Z</fullName>
        <shortName evidence="8">RNase Z</shortName>
        <ecNumber evidence="8">3.1.26.11</ecNumber>
    </recommendedName>
    <alternativeName>
        <fullName evidence="8">tRNA 3 endonuclease</fullName>
    </alternativeName>
    <alternativeName>
        <fullName evidence="8">tRNase Z</fullName>
    </alternativeName>
</protein>
<evidence type="ECO:0000256" key="2">
    <source>
        <dbReference type="ARBA" id="ARBA00022694"/>
    </source>
</evidence>
<feature type="binding site" evidence="8">
    <location>
        <position position="61"/>
    </location>
    <ligand>
        <name>Zn(2+)</name>
        <dbReference type="ChEBI" id="CHEBI:29105"/>
        <label>1</label>
        <note>catalytic</note>
    </ligand>
</feature>
<dbReference type="OrthoDB" id="9800940at2"/>
<keyword evidence="7 8" id="KW-0862">Zinc</keyword>
<evidence type="ECO:0000313" key="10">
    <source>
        <dbReference type="Proteomes" id="UP000241434"/>
    </source>
</evidence>
<comment type="caution">
    <text evidence="9">The sequence shown here is derived from an EMBL/GenBank/DDBJ whole genome shotgun (WGS) entry which is preliminary data.</text>
</comment>
<evidence type="ECO:0000313" key="9">
    <source>
        <dbReference type="EMBL" id="PSJ31401.1"/>
    </source>
</evidence>
<evidence type="ECO:0000256" key="1">
    <source>
        <dbReference type="ARBA" id="ARBA00011738"/>
    </source>
</evidence>
<feature type="binding site" evidence="8">
    <location>
        <position position="209"/>
    </location>
    <ligand>
        <name>Zn(2+)</name>
        <dbReference type="ChEBI" id="CHEBI:29105"/>
        <label>2</label>
        <note>catalytic</note>
    </ligand>
</feature>
<keyword evidence="4 8" id="KW-0479">Metal-binding</keyword>
<keyword evidence="6 8" id="KW-0378">Hydrolase</keyword>
<dbReference type="GO" id="GO:0042781">
    <property type="term" value="F:3'-tRNA processing endoribonuclease activity"/>
    <property type="evidence" value="ECO:0007669"/>
    <property type="project" value="UniProtKB-UniRule"/>
</dbReference>
<dbReference type="AlphaFoldDB" id="A0A2P7Q0C3"/>
<feature type="binding site" evidence="8">
    <location>
        <position position="268"/>
    </location>
    <ligand>
        <name>Zn(2+)</name>
        <dbReference type="ChEBI" id="CHEBI:29105"/>
        <label>2</label>
        <note>catalytic</note>
    </ligand>
</feature>
<organism evidence="9 10">
    <name type="scientific">Peptostreptococcus russellii</name>
    <dbReference type="NCBI Taxonomy" id="215200"/>
    <lineage>
        <taxon>Bacteria</taxon>
        <taxon>Bacillati</taxon>
        <taxon>Bacillota</taxon>
        <taxon>Clostridia</taxon>
        <taxon>Peptostreptococcales</taxon>
        <taxon>Peptostreptococcaceae</taxon>
        <taxon>Peptostreptococcus</taxon>
    </lineage>
</organism>
<feature type="active site" description="Proton acceptor" evidence="8">
    <location>
        <position position="65"/>
    </location>
</feature>
<evidence type="ECO:0000256" key="8">
    <source>
        <dbReference type="HAMAP-Rule" id="MF_01818"/>
    </source>
</evidence>
<keyword evidence="5 8" id="KW-0255">Endonuclease</keyword>
<dbReference type="SUPFAM" id="SSF56281">
    <property type="entry name" value="Metallo-hydrolase/oxidoreductase"/>
    <property type="match status" value="1"/>
</dbReference>
<evidence type="ECO:0000256" key="6">
    <source>
        <dbReference type="ARBA" id="ARBA00022801"/>
    </source>
</evidence>
<dbReference type="CDD" id="cd07717">
    <property type="entry name" value="RNaseZ_ZiPD-like_MBL-fold"/>
    <property type="match status" value="1"/>
</dbReference>